<dbReference type="Gene3D" id="3.40.190.10">
    <property type="entry name" value="Periplasmic binding protein-like II"/>
    <property type="match status" value="2"/>
</dbReference>
<gene>
    <name evidence="6" type="ORF">AOZ06_17465</name>
</gene>
<keyword evidence="2" id="KW-0805">Transcription regulation</keyword>
<dbReference type="InterPro" id="IPR005119">
    <property type="entry name" value="LysR_subst-bd"/>
</dbReference>
<dbReference type="OrthoDB" id="3171102at2"/>
<dbReference type="KEGG" id="kphy:AOZ06_17465"/>
<keyword evidence="4" id="KW-0804">Transcription</keyword>
<dbReference type="InterPro" id="IPR036390">
    <property type="entry name" value="WH_DNA-bd_sf"/>
</dbReference>
<dbReference type="InterPro" id="IPR000847">
    <property type="entry name" value="LysR_HTH_N"/>
</dbReference>
<dbReference type="FunFam" id="1.10.10.10:FF:000001">
    <property type="entry name" value="LysR family transcriptional regulator"/>
    <property type="match status" value="1"/>
</dbReference>
<dbReference type="GO" id="GO:0003700">
    <property type="term" value="F:DNA-binding transcription factor activity"/>
    <property type="evidence" value="ECO:0007669"/>
    <property type="project" value="InterPro"/>
</dbReference>
<organism evidence="6 7">
    <name type="scientific">Kibdelosporangium phytohabitans</name>
    <dbReference type="NCBI Taxonomy" id="860235"/>
    <lineage>
        <taxon>Bacteria</taxon>
        <taxon>Bacillati</taxon>
        <taxon>Actinomycetota</taxon>
        <taxon>Actinomycetes</taxon>
        <taxon>Pseudonocardiales</taxon>
        <taxon>Pseudonocardiaceae</taxon>
        <taxon>Kibdelosporangium</taxon>
    </lineage>
</organism>
<dbReference type="PRINTS" id="PR00039">
    <property type="entry name" value="HTHLYSR"/>
</dbReference>
<dbReference type="Pfam" id="PF03466">
    <property type="entry name" value="LysR_substrate"/>
    <property type="match status" value="1"/>
</dbReference>
<dbReference type="PROSITE" id="PS50931">
    <property type="entry name" value="HTH_LYSR"/>
    <property type="match status" value="1"/>
</dbReference>
<evidence type="ECO:0000259" key="5">
    <source>
        <dbReference type="PROSITE" id="PS50931"/>
    </source>
</evidence>
<evidence type="ECO:0000256" key="1">
    <source>
        <dbReference type="ARBA" id="ARBA00009437"/>
    </source>
</evidence>
<dbReference type="PANTHER" id="PTHR30346:SF30">
    <property type="entry name" value="SMALL NEUTRAL PROTEASE REGULATORY PROTEIN"/>
    <property type="match status" value="1"/>
</dbReference>
<keyword evidence="3" id="KW-0238">DNA-binding</keyword>
<evidence type="ECO:0000313" key="6">
    <source>
        <dbReference type="EMBL" id="ALG08464.1"/>
    </source>
</evidence>
<evidence type="ECO:0000256" key="3">
    <source>
        <dbReference type="ARBA" id="ARBA00023125"/>
    </source>
</evidence>
<evidence type="ECO:0000313" key="7">
    <source>
        <dbReference type="Proteomes" id="UP000063699"/>
    </source>
</evidence>
<dbReference type="Pfam" id="PF00126">
    <property type="entry name" value="HTH_1"/>
    <property type="match status" value="1"/>
</dbReference>
<accession>A0A0N9HXZ9</accession>
<dbReference type="AlphaFoldDB" id="A0A0N9HXZ9"/>
<dbReference type="Gene3D" id="1.10.10.10">
    <property type="entry name" value="Winged helix-like DNA-binding domain superfamily/Winged helix DNA-binding domain"/>
    <property type="match status" value="1"/>
</dbReference>
<dbReference type="STRING" id="860235.AOZ06_17465"/>
<dbReference type="SUPFAM" id="SSF53850">
    <property type="entry name" value="Periplasmic binding protein-like II"/>
    <property type="match status" value="1"/>
</dbReference>
<comment type="similarity">
    <text evidence="1">Belongs to the LysR transcriptional regulatory family.</text>
</comment>
<evidence type="ECO:0000256" key="2">
    <source>
        <dbReference type="ARBA" id="ARBA00023015"/>
    </source>
</evidence>
<dbReference type="GO" id="GO:0003677">
    <property type="term" value="F:DNA binding"/>
    <property type="evidence" value="ECO:0007669"/>
    <property type="project" value="UniProtKB-KW"/>
</dbReference>
<dbReference type="RefSeq" id="WP_054290371.1">
    <property type="nucleotide sequence ID" value="NZ_CP012752.1"/>
</dbReference>
<evidence type="ECO:0000256" key="4">
    <source>
        <dbReference type="ARBA" id="ARBA00023163"/>
    </source>
</evidence>
<dbReference type="EMBL" id="CP012752">
    <property type="protein sequence ID" value="ALG08464.1"/>
    <property type="molecule type" value="Genomic_DNA"/>
</dbReference>
<dbReference type="Proteomes" id="UP000063699">
    <property type="component" value="Chromosome"/>
</dbReference>
<reference evidence="6 7" key="1">
    <citation type="submission" date="2015-07" db="EMBL/GenBank/DDBJ databases">
        <title>Genome sequencing of Kibdelosporangium phytohabitans.</title>
        <authorList>
            <person name="Qin S."/>
            <person name="Xing K."/>
        </authorList>
    </citation>
    <scope>NUCLEOTIDE SEQUENCE [LARGE SCALE GENOMIC DNA]</scope>
    <source>
        <strain evidence="6 7">KLBMP1111</strain>
    </source>
</reference>
<dbReference type="SUPFAM" id="SSF46785">
    <property type="entry name" value="Winged helix' DNA-binding domain"/>
    <property type="match status" value="1"/>
</dbReference>
<sequence>MELELRHLRTVCAIAEAGSLTKAAAVLRMSQPALSARLNRLEQEIGAELFVRSAHGMTPTKVGDFVLLRARAILHGVDELARDAARLTNDSSSAIALGGTIESVSVGLVELLGDSADVRLVMEYSPLLLWDLLVAGRLDVATLVDYPGYEQRSTPAVLCEMIVREPVFVALAESDPLSVSLEVPLAALAERTWVMTPSDGAGWPDCFHAACGKAGFRPDVRYTTHSTDSIRTLVRTGRAVTACQPVYQPGEGAVVRPLAGNPLSMRHLIACPRNGLMATRLPKLAALARDAYWAHVRMTTPFHDQLRQS</sequence>
<dbReference type="GO" id="GO:0032993">
    <property type="term" value="C:protein-DNA complex"/>
    <property type="evidence" value="ECO:0007669"/>
    <property type="project" value="TreeGrafter"/>
</dbReference>
<proteinExistence type="inferred from homology"/>
<dbReference type="InterPro" id="IPR036388">
    <property type="entry name" value="WH-like_DNA-bd_sf"/>
</dbReference>
<dbReference type="PANTHER" id="PTHR30346">
    <property type="entry name" value="TRANSCRIPTIONAL DUAL REGULATOR HCAR-RELATED"/>
    <property type="match status" value="1"/>
</dbReference>
<keyword evidence="7" id="KW-1185">Reference proteome</keyword>
<name>A0A0N9HXZ9_9PSEU</name>
<protein>
    <submittedName>
        <fullName evidence="6">LysR family transcriptional regulator</fullName>
    </submittedName>
</protein>
<feature type="domain" description="HTH lysR-type" evidence="5">
    <location>
        <begin position="3"/>
        <end position="60"/>
    </location>
</feature>